<dbReference type="Pfam" id="PF00582">
    <property type="entry name" value="Usp"/>
    <property type="match status" value="1"/>
</dbReference>
<keyword evidence="3" id="KW-1185">Reference proteome</keyword>
<dbReference type="Gene3D" id="3.40.50.12370">
    <property type="match status" value="1"/>
</dbReference>
<accession>A0A495IZ34</accession>
<dbReference type="Proteomes" id="UP000268007">
    <property type="component" value="Unassembled WGS sequence"/>
</dbReference>
<comment type="caution">
    <text evidence="2">The sequence shown here is derived from an EMBL/GenBank/DDBJ whole genome shotgun (WGS) entry which is preliminary data.</text>
</comment>
<organism evidence="2 3">
    <name type="scientific">Mucilaginibacter gracilis</name>
    <dbReference type="NCBI Taxonomy" id="423350"/>
    <lineage>
        <taxon>Bacteria</taxon>
        <taxon>Pseudomonadati</taxon>
        <taxon>Bacteroidota</taxon>
        <taxon>Sphingobacteriia</taxon>
        <taxon>Sphingobacteriales</taxon>
        <taxon>Sphingobacteriaceae</taxon>
        <taxon>Mucilaginibacter</taxon>
    </lineage>
</organism>
<feature type="domain" description="UspA" evidence="1">
    <location>
        <begin position="15"/>
        <end position="155"/>
    </location>
</feature>
<evidence type="ECO:0000313" key="2">
    <source>
        <dbReference type="EMBL" id="RKR81976.1"/>
    </source>
</evidence>
<reference evidence="2 3" key="1">
    <citation type="submission" date="2018-10" db="EMBL/GenBank/DDBJ databases">
        <title>Genomic Encyclopedia of Archaeal and Bacterial Type Strains, Phase II (KMG-II): from individual species to whole genera.</title>
        <authorList>
            <person name="Goeker M."/>
        </authorList>
    </citation>
    <scope>NUCLEOTIDE SEQUENCE [LARGE SCALE GENOMIC DNA]</scope>
    <source>
        <strain evidence="2 3">DSM 18602</strain>
    </source>
</reference>
<dbReference type="EMBL" id="RBKU01000001">
    <property type="protein sequence ID" value="RKR81976.1"/>
    <property type="molecule type" value="Genomic_DNA"/>
</dbReference>
<dbReference type="AlphaFoldDB" id="A0A495IZ34"/>
<sequence>MCADIYKALPNASQMKTILVINDHSPEAIHAAKVGLLIAQHHHADLLLANCQTYAGKTLERAVAGGLYKDTGYARSENYLLDDLQCFNQSVNGFKPQISLAELSGAGEVAIAEFAAKNQVEMIVCGVMPDAGNPRSKLSNSKLLKKINCPLLLVPYGWEIKNIERMCYIAELRYCRLDVVTYLAHFAAPWPADVSIAHLCAKSLPEMEAKYAQTVFEQQYQNKVNYPRLLFTPVGERDVRLAVDVFIHAMNTDILVLVNQCFHFQDALGGSTVDHFPAHITVPLLIFP</sequence>
<gene>
    <name evidence="2" type="ORF">BDD43_2138</name>
</gene>
<proteinExistence type="predicted"/>
<dbReference type="SUPFAM" id="SSF52402">
    <property type="entry name" value="Adenine nucleotide alpha hydrolases-like"/>
    <property type="match status" value="1"/>
</dbReference>
<dbReference type="InterPro" id="IPR006016">
    <property type="entry name" value="UspA"/>
</dbReference>
<dbReference type="OrthoDB" id="790059at2"/>
<protein>
    <submittedName>
        <fullName evidence="2">Nucleotide-binding universal stress UspA family protein</fullName>
    </submittedName>
</protein>
<evidence type="ECO:0000313" key="3">
    <source>
        <dbReference type="Proteomes" id="UP000268007"/>
    </source>
</evidence>
<name>A0A495IZ34_9SPHI</name>
<evidence type="ECO:0000259" key="1">
    <source>
        <dbReference type="Pfam" id="PF00582"/>
    </source>
</evidence>